<gene>
    <name evidence="1" type="ORF">CEY11_09530</name>
</gene>
<evidence type="ECO:0008006" key="3">
    <source>
        <dbReference type="Google" id="ProtNLM"/>
    </source>
</evidence>
<dbReference type="Proteomes" id="UP000214603">
    <property type="component" value="Unassembled WGS sequence"/>
</dbReference>
<evidence type="ECO:0000313" key="1">
    <source>
        <dbReference type="EMBL" id="OWT62035.1"/>
    </source>
</evidence>
<organism evidence="1 2">
    <name type="scientific">Candidimonas nitroreducens</name>
    <dbReference type="NCBI Taxonomy" id="683354"/>
    <lineage>
        <taxon>Bacteria</taxon>
        <taxon>Pseudomonadati</taxon>
        <taxon>Pseudomonadota</taxon>
        <taxon>Betaproteobacteria</taxon>
        <taxon>Burkholderiales</taxon>
        <taxon>Alcaligenaceae</taxon>
        <taxon>Candidimonas</taxon>
    </lineage>
</organism>
<comment type="caution">
    <text evidence="1">The sequence shown here is derived from an EMBL/GenBank/DDBJ whole genome shotgun (WGS) entry which is preliminary data.</text>
</comment>
<accession>A0A225MLI4</accession>
<dbReference type="AlphaFoldDB" id="A0A225MLI4"/>
<name>A0A225MLI4_9BURK</name>
<proteinExistence type="predicted"/>
<evidence type="ECO:0000313" key="2">
    <source>
        <dbReference type="Proteomes" id="UP000214603"/>
    </source>
</evidence>
<dbReference type="EMBL" id="NJIH01000004">
    <property type="protein sequence ID" value="OWT62035.1"/>
    <property type="molecule type" value="Genomic_DNA"/>
</dbReference>
<dbReference type="Gene3D" id="3.40.718.10">
    <property type="entry name" value="Isopropylmalate Dehydrogenase"/>
    <property type="match status" value="1"/>
</dbReference>
<keyword evidence="2" id="KW-1185">Reference proteome</keyword>
<protein>
    <recommendedName>
        <fullName evidence="3">4-hydroxythreonine-4-phosphate dehydrogenase</fullName>
    </recommendedName>
</protein>
<reference evidence="2" key="1">
    <citation type="submission" date="2017-06" db="EMBL/GenBank/DDBJ databases">
        <title>Herbaspirillum phytohormonus sp. nov., isolated from the root nodule of Robinia pseudoacacia in lead-zinc mine.</title>
        <authorList>
            <person name="Fan M."/>
            <person name="Lin Y."/>
        </authorList>
    </citation>
    <scope>NUCLEOTIDE SEQUENCE [LARGE SCALE GENOMIC DNA]</scope>
    <source>
        <strain evidence="2">SC-089</strain>
    </source>
</reference>
<sequence>MCCEHALMSRAFHESPNVDIFPIAITMGDAAGIGLEIIAEIFADEDFIAAHPSFVIGDASVLSRTVSTLGLSLEVRKINMLADARMRPDVLDVLEPPDAMLLPDFRTALQTAHQFVGFRANLPCSKGV</sequence>
<dbReference type="SUPFAM" id="SSF53659">
    <property type="entry name" value="Isocitrate/Isopropylmalate dehydrogenase-like"/>
    <property type="match status" value="1"/>
</dbReference>